<protein>
    <submittedName>
        <fullName evidence="1">Uncharacterized protein</fullName>
    </submittedName>
</protein>
<reference evidence="1" key="2">
    <citation type="journal article" date="2022" name="New Phytol.">
        <title>Evolutionary transition to the ectomycorrhizal habit in the genomes of a hyperdiverse lineage of mushroom-forming fungi.</title>
        <authorList>
            <person name="Looney B."/>
            <person name="Miyauchi S."/>
            <person name="Morin E."/>
            <person name="Drula E."/>
            <person name="Courty P.E."/>
            <person name="Kohler A."/>
            <person name="Kuo A."/>
            <person name="LaButti K."/>
            <person name="Pangilinan J."/>
            <person name="Lipzen A."/>
            <person name="Riley R."/>
            <person name="Andreopoulos W."/>
            <person name="He G."/>
            <person name="Johnson J."/>
            <person name="Nolan M."/>
            <person name="Tritt A."/>
            <person name="Barry K.W."/>
            <person name="Grigoriev I.V."/>
            <person name="Nagy L.G."/>
            <person name="Hibbett D."/>
            <person name="Henrissat B."/>
            <person name="Matheny P.B."/>
            <person name="Labbe J."/>
            <person name="Martin F.M."/>
        </authorList>
    </citation>
    <scope>NUCLEOTIDE SEQUENCE</scope>
    <source>
        <strain evidence="1">FP105234-sp</strain>
    </source>
</reference>
<name>A0ACB8RHM4_9AGAM</name>
<dbReference type="Proteomes" id="UP000814033">
    <property type="component" value="Unassembled WGS sequence"/>
</dbReference>
<reference evidence="1" key="1">
    <citation type="submission" date="2021-02" db="EMBL/GenBank/DDBJ databases">
        <authorList>
            <consortium name="DOE Joint Genome Institute"/>
            <person name="Ahrendt S."/>
            <person name="Looney B.P."/>
            <person name="Miyauchi S."/>
            <person name="Morin E."/>
            <person name="Drula E."/>
            <person name="Courty P.E."/>
            <person name="Chicoki N."/>
            <person name="Fauchery L."/>
            <person name="Kohler A."/>
            <person name="Kuo A."/>
            <person name="Labutti K."/>
            <person name="Pangilinan J."/>
            <person name="Lipzen A."/>
            <person name="Riley R."/>
            <person name="Andreopoulos W."/>
            <person name="He G."/>
            <person name="Johnson J."/>
            <person name="Barry K.W."/>
            <person name="Grigoriev I.V."/>
            <person name="Nagy L."/>
            <person name="Hibbett D."/>
            <person name="Henrissat B."/>
            <person name="Matheny P.B."/>
            <person name="Labbe J."/>
            <person name="Martin F."/>
        </authorList>
    </citation>
    <scope>NUCLEOTIDE SEQUENCE</scope>
    <source>
        <strain evidence="1">FP105234-sp</strain>
    </source>
</reference>
<comment type="caution">
    <text evidence="1">The sequence shown here is derived from an EMBL/GenBank/DDBJ whole genome shotgun (WGS) entry which is preliminary data.</text>
</comment>
<dbReference type="EMBL" id="MU276008">
    <property type="protein sequence ID" value="KAI0043691.1"/>
    <property type="molecule type" value="Genomic_DNA"/>
</dbReference>
<proteinExistence type="predicted"/>
<accession>A0ACB8RHM4</accession>
<sequence length="325" mass="34331">MSSSVTVAPVPGFVVKSSSLAPGTLALSSQHPTDPAKTIVKSVHVPHALKVFVNIAWADQVPPPPEGSDDAVRAAIEGQDLDEPGWIVPVVVSEGRQDTDKAGKPALVFDAVFHTSLKSRVLKDLAFKTFLIELALQRIEAQSSLSLSRALGTPNIASKGALSPRTAAVPADFFPPGHPHHASSAVGRKLVEEVAPKPVPKKGILRSKSAAEASAHMETPAWTWVMAGSAIAVTIHVPKLTREHLPVAALDLEPTRLLLSIPPLYSLDVDLDATDAELSRSVAATGAGPHAVEQALMLKRAGRELDVDGARAEWRVGEGRLVLYA</sequence>
<gene>
    <name evidence="1" type="ORF">FA95DRAFT_1498222</name>
</gene>
<keyword evidence="2" id="KW-1185">Reference proteome</keyword>
<organism evidence="1 2">
    <name type="scientific">Auriscalpium vulgare</name>
    <dbReference type="NCBI Taxonomy" id="40419"/>
    <lineage>
        <taxon>Eukaryota</taxon>
        <taxon>Fungi</taxon>
        <taxon>Dikarya</taxon>
        <taxon>Basidiomycota</taxon>
        <taxon>Agaricomycotina</taxon>
        <taxon>Agaricomycetes</taxon>
        <taxon>Russulales</taxon>
        <taxon>Auriscalpiaceae</taxon>
        <taxon>Auriscalpium</taxon>
    </lineage>
</organism>
<evidence type="ECO:0000313" key="1">
    <source>
        <dbReference type="EMBL" id="KAI0043691.1"/>
    </source>
</evidence>
<evidence type="ECO:0000313" key="2">
    <source>
        <dbReference type="Proteomes" id="UP000814033"/>
    </source>
</evidence>